<dbReference type="InterPro" id="IPR014710">
    <property type="entry name" value="RmlC-like_jellyroll"/>
</dbReference>
<name>A0ABS1T723_9CLOT</name>
<dbReference type="RefSeq" id="WP_202747685.1">
    <property type="nucleotide sequence ID" value="NZ_JAESWC010000002.1"/>
</dbReference>
<evidence type="ECO:0000259" key="1">
    <source>
        <dbReference type="Pfam" id="PF07883"/>
    </source>
</evidence>
<dbReference type="InterPro" id="IPR011051">
    <property type="entry name" value="RmlC_Cupin_sf"/>
</dbReference>
<gene>
    <name evidence="2" type="ORF">JK636_04760</name>
</gene>
<feature type="domain" description="Cupin type-2" evidence="1">
    <location>
        <begin position="42"/>
        <end position="97"/>
    </location>
</feature>
<dbReference type="Proteomes" id="UP000632377">
    <property type="component" value="Unassembled WGS sequence"/>
</dbReference>
<dbReference type="Pfam" id="PF07883">
    <property type="entry name" value="Cupin_2"/>
    <property type="match status" value="1"/>
</dbReference>
<dbReference type="SUPFAM" id="SSF51182">
    <property type="entry name" value="RmlC-like cupins"/>
    <property type="match status" value="1"/>
</dbReference>
<proteinExistence type="predicted"/>
<evidence type="ECO:0000313" key="2">
    <source>
        <dbReference type="EMBL" id="MBL4935066.1"/>
    </source>
</evidence>
<reference evidence="2 3" key="1">
    <citation type="submission" date="2021-01" db="EMBL/GenBank/DDBJ databases">
        <title>Genome public.</title>
        <authorList>
            <person name="Liu C."/>
            <person name="Sun Q."/>
        </authorList>
    </citation>
    <scope>NUCLEOTIDE SEQUENCE [LARGE SCALE GENOMIC DNA]</scope>
    <source>
        <strain evidence="2 3">YIM B02515</strain>
    </source>
</reference>
<dbReference type="PANTHER" id="PTHR36114">
    <property type="entry name" value="16.7 KDA PROTEIN IN WHIE LOCUS"/>
    <property type="match status" value="1"/>
</dbReference>
<dbReference type="InterPro" id="IPR052044">
    <property type="entry name" value="PKS_Associated_Protein"/>
</dbReference>
<dbReference type="InterPro" id="IPR013096">
    <property type="entry name" value="Cupin_2"/>
</dbReference>
<dbReference type="Gene3D" id="2.60.120.10">
    <property type="entry name" value="Jelly Rolls"/>
    <property type="match status" value="1"/>
</dbReference>
<sequence>MLEKVNLKSAVNSVDKLYVYDKIGQLNGHILSVVNVENRTLDFHIHECSDELFYVIEGGFHLETDEGLIEVNEGEFIIVPKGIRHRPVVKSLTRFLMIELDGTLNKENSGDLYED</sequence>
<organism evidence="2 3">
    <name type="scientific">Clostridium rhizosphaerae</name>
    <dbReference type="NCBI Taxonomy" id="2803861"/>
    <lineage>
        <taxon>Bacteria</taxon>
        <taxon>Bacillati</taxon>
        <taxon>Bacillota</taxon>
        <taxon>Clostridia</taxon>
        <taxon>Eubacteriales</taxon>
        <taxon>Clostridiaceae</taxon>
        <taxon>Clostridium</taxon>
    </lineage>
</organism>
<dbReference type="PANTHER" id="PTHR36114:SF1">
    <property type="entry name" value="16.7 KDA PROTEIN IN WHIE LOCUS"/>
    <property type="match status" value="1"/>
</dbReference>
<comment type="caution">
    <text evidence="2">The sequence shown here is derived from an EMBL/GenBank/DDBJ whole genome shotgun (WGS) entry which is preliminary data.</text>
</comment>
<accession>A0ABS1T723</accession>
<keyword evidence="3" id="KW-1185">Reference proteome</keyword>
<protein>
    <submittedName>
        <fullName evidence="2">Cupin domain-containing protein</fullName>
    </submittedName>
</protein>
<evidence type="ECO:0000313" key="3">
    <source>
        <dbReference type="Proteomes" id="UP000632377"/>
    </source>
</evidence>
<dbReference type="EMBL" id="JAESWC010000002">
    <property type="protein sequence ID" value="MBL4935066.1"/>
    <property type="molecule type" value="Genomic_DNA"/>
</dbReference>